<keyword evidence="3" id="KW-0325">Glycoprotein</keyword>
<dbReference type="PANTHER" id="PTHR13986">
    <property type="entry name" value="PROTEIN LYSINE HYDROXYLATION COMPLEX COMPONENT"/>
    <property type="match status" value="1"/>
</dbReference>
<feature type="signal peptide" evidence="4">
    <location>
        <begin position="1"/>
        <end position="25"/>
    </location>
</feature>
<keyword evidence="2 4" id="KW-0732">Signal</keyword>
<evidence type="ECO:0000256" key="4">
    <source>
        <dbReference type="SAM" id="SignalP"/>
    </source>
</evidence>
<proteinExistence type="inferred from homology"/>
<sequence length="431" mass="50021">MVTLCAKVDSLVTLLCVTFVLMTKAQYENYNFRNFSGEDLMPLTAAYGKALDYYAAGNWTESIQYLELSLRLHRLLKDSVRHCASHCNSSKHDDESFAGYPDLRVYWNVMMKATCQKKCRALFPAFQLPPPGRKILEDFSRRSPYRYLHFAHSQLNDLQRAVPCAHTFLQRNPEDQQMQQLMEEYKSKYDLSGYLIDHEERPYETSFLRGVKLVGSGDYSSGVQELEEALWLYFQEYDLCQAECEGITQLLADRDFYAVIAGWYAYIDTLRCKLRCEENLTPNIGGYFVVKFVPTVYHYLQYAYYKLNDGRSAVPCAHSYFLFEPEDPVMKQNLLYYKAYSQQWGLQSNHFTPRMEAFKHYNQTIMQKKMLAFAETYFGLSEEDFLGPEEVARSAPDSPDAEFEGIGDYEESIYANWKQLKGKGDAGESDI</sequence>
<dbReference type="InterPro" id="IPR056585">
    <property type="entry name" value="Leprecan_dom"/>
</dbReference>
<dbReference type="AlphaFoldDB" id="A0A3B4GHI8"/>
<name>A0A3B4GHI8_9CICH</name>
<dbReference type="GO" id="GO:0005518">
    <property type="term" value="F:collagen binding"/>
    <property type="evidence" value="ECO:0007669"/>
    <property type="project" value="TreeGrafter"/>
</dbReference>
<dbReference type="InterPro" id="IPR052284">
    <property type="entry name" value="Collagen_mod_leprecan"/>
</dbReference>
<dbReference type="STRING" id="303518.ENSPNYP00000021594"/>
<comment type="similarity">
    <text evidence="1">Belongs to the leprecan family.</text>
</comment>
<evidence type="ECO:0000259" key="5">
    <source>
        <dbReference type="Pfam" id="PF23557"/>
    </source>
</evidence>
<dbReference type="Gene3D" id="1.25.40.10">
    <property type="entry name" value="Tetratricopeptide repeat domain"/>
    <property type="match status" value="2"/>
</dbReference>
<protein>
    <submittedName>
        <fullName evidence="6">Synaptonemal complex protein SC65-like</fullName>
    </submittedName>
</protein>
<accession>A0A3B4GHI8</accession>
<feature type="domain" description="Leprecan-like alpha-helical" evidence="5">
    <location>
        <begin position="42"/>
        <end position="339"/>
    </location>
</feature>
<dbReference type="Pfam" id="PF23557">
    <property type="entry name" value="TPR_leprecan"/>
    <property type="match status" value="1"/>
</dbReference>
<reference evidence="6" key="1">
    <citation type="submission" date="2023-09" db="UniProtKB">
        <authorList>
            <consortium name="Ensembl"/>
        </authorList>
    </citation>
    <scope>IDENTIFICATION</scope>
</reference>
<feature type="chain" id="PRO_5017265982" evidence="4">
    <location>
        <begin position="26"/>
        <end position="431"/>
    </location>
</feature>
<dbReference type="GO" id="GO:0005783">
    <property type="term" value="C:endoplasmic reticulum"/>
    <property type="evidence" value="ECO:0007669"/>
    <property type="project" value="TreeGrafter"/>
</dbReference>
<dbReference type="GeneTree" id="ENSGT00940000153814"/>
<dbReference type="GO" id="GO:0030199">
    <property type="term" value="P:collagen fibril organization"/>
    <property type="evidence" value="ECO:0007669"/>
    <property type="project" value="TreeGrafter"/>
</dbReference>
<dbReference type="PANTHER" id="PTHR13986:SF4">
    <property type="entry name" value="ENDOPLASMIC RETICULUM PROTEIN SC65"/>
    <property type="match status" value="1"/>
</dbReference>
<organism evidence="6">
    <name type="scientific">Pundamilia nyererei</name>
    <dbReference type="NCBI Taxonomy" id="303518"/>
    <lineage>
        <taxon>Eukaryota</taxon>
        <taxon>Metazoa</taxon>
        <taxon>Chordata</taxon>
        <taxon>Craniata</taxon>
        <taxon>Vertebrata</taxon>
        <taxon>Euteleostomi</taxon>
        <taxon>Actinopterygii</taxon>
        <taxon>Neopterygii</taxon>
        <taxon>Teleostei</taxon>
        <taxon>Neoteleostei</taxon>
        <taxon>Acanthomorphata</taxon>
        <taxon>Ovalentaria</taxon>
        <taxon>Cichlomorphae</taxon>
        <taxon>Cichliformes</taxon>
        <taxon>Cichlidae</taxon>
        <taxon>African cichlids</taxon>
        <taxon>Pseudocrenilabrinae</taxon>
        <taxon>Haplochromini</taxon>
        <taxon>Pundamilia</taxon>
    </lineage>
</organism>
<dbReference type="InterPro" id="IPR011990">
    <property type="entry name" value="TPR-like_helical_dom_sf"/>
</dbReference>
<evidence type="ECO:0000256" key="2">
    <source>
        <dbReference type="ARBA" id="ARBA00022729"/>
    </source>
</evidence>
<gene>
    <name evidence="6" type="primary">P3H4</name>
</gene>
<dbReference type="Ensembl" id="ENSPNYT00000022116.1">
    <property type="protein sequence ID" value="ENSPNYP00000021594.1"/>
    <property type="gene ID" value="ENSPNYG00000016208.1"/>
</dbReference>
<evidence type="ECO:0000313" key="6">
    <source>
        <dbReference type="Ensembl" id="ENSPNYP00000021594.1"/>
    </source>
</evidence>
<evidence type="ECO:0000256" key="3">
    <source>
        <dbReference type="ARBA" id="ARBA00023180"/>
    </source>
</evidence>
<evidence type="ECO:0000256" key="1">
    <source>
        <dbReference type="ARBA" id="ARBA00006487"/>
    </source>
</evidence>